<dbReference type="GO" id="GO:0000978">
    <property type="term" value="F:RNA polymerase II cis-regulatory region sequence-specific DNA binding"/>
    <property type="evidence" value="ECO:0007669"/>
    <property type="project" value="TreeGrafter"/>
</dbReference>
<protein>
    <submittedName>
        <fullName evidence="14">Homeobox protein Hox-D12</fullName>
    </submittedName>
</protein>
<dbReference type="InterPro" id="IPR020479">
    <property type="entry name" value="HD_metazoa"/>
</dbReference>
<feature type="compositionally biased region" description="Pro residues" evidence="12">
    <location>
        <begin position="67"/>
        <end position="76"/>
    </location>
</feature>
<keyword evidence="8" id="KW-0804">Transcription</keyword>
<dbReference type="SMART" id="SM00389">
    <property type="entry name" value="HOX"/>
    <property type="match status" value="2"/>
</dbReference>
<keyword evidence="5" id="KW-0805">Transcription regulation</keyword>
<evidence type="ECO:0000313" key="14">
    <source>
        <dbReference type="EMBL" id="GLD67510.1"/>
    </source>
</evidence>
<dbReference type="CDD" id="cd00086">
    <property type="entry name" value="homeodomain"/>
    <property type="match status" value="2"/>
</dbReference>
<comment type="caution">
    <text evidence="14">The sequence shown here is derived from an EMBL/GenBank/DDBJ whole genome shotgun (WGS) entry which is preliminary data.</text>
</comment>
<feature type="DNA-binding region" description="Homeobox" evidence="10">
    <location>
        <begin position="419"/>
        <end position="478"/>
    </location>
</feature>
<evidence type="ECO:0000256" key="3">
    <source>
        <dbReference type="ARBA" id="ARBA00006317"/>
    </source>
</evidence>
<dbReference type="Pfam" id="PF12045">
    <property type="entry name" value="DUF3528"/>
    <property type="match status" value="1"/>
</dbReference>
<dbReference type="PRINTS" id="PR00024">
    <property type="entry name" value="HOMEOBOX"/>
</dbReference>
<keyword evidence="15" id="KW-1185">Reference proteome</keyword>
<dbReference type="Proteomes" id="UP001279410">
    <property type="component" value="Unassembled WGS sequence"/>
</dbReference>
<accession>A0AAD3N7U6</accession>
<evidence type="ECO:0000256" key="10">
    <source>
        <dbReference type="PROSITE-ProRule" id="PRU00108"/>
    </source>
</evidence>
<dbReference type="GO" id="GO:0005654">
    <property type="term" value="C:nucleoplasm"/>
    <property type="evidence" value="ECO:0007669"/>
    <property type="project" value="UniProtKB-ARBA"/>
</dbReference>
<feature type="compositionally biased region" description="Polar residues" evidence="12">
    <location>
        <begin position="165"/>
        <end position="178"/>
    </location>
</feature>
<evidence type="ECO:0000256" key="11">
    <source>
        <dbReference type="RuleBase" id="RU000682"/>
    </source>
</evidence>
<feature type="region of interest" description="Disordered" evidence="12">
    <location>
        <begin position="61"/>
        <end position="81"/>
    </location>
</feature>
<evidence type="ECO:0000256" key="7">
    <source>
        <dbReference type="ARBA" id="ARBA00023155"/>
    </source>
</evidence>
<reference evidence="14" key="1">
    <citation type="submission" date="2022-08" db="EMBL/GenBank/DDBJ databases">
        <title>Genome sequencing of akame (Lates japonicus).</title>
        <authorList>
            <person name="Hashiguchi Y."/>
            <person name="Takahashi H."/>
        </authorList>
    </citation>
    <scope>NUCLEOTIDE SEQUENCE</scope>
    <source>
        <strain evidence="14">Kochi</strain>
    </source>
</reference>
<dbReference type="Gene3D" id="1.10.10.60">
    <property type="entry name" value="Homeodomain-like"/>
    <property type="match status" value="2"/>
</dbReference>
<evidence type="ECO:0000256" key="5">
    <source>
        <dbReference type="ARBA" id="ARBA00023015"/>
    </source>
</evidence>
<gene>
    <name evidence="14" type="ORF">AKAME5_001885200</name>
</gene>
<feature type="region of interest" description="Disordered" evidence="12">
    <location>
        <begin position="389"/>
        <end position="425"/>
    </location>
</feature>
<evidence type="ECO:0000256" key="1">
    <source>
        <dbReference type="ARBA" id="ARBA00003263"/>
    </source>
</evidence>
<evidence type="ECO:0000256" key="6">
    <source>
        <dbReference type="ARBA" id="ARBA00023125"/>
    </source>
</evidence>
<proteinExistence type="inferred from homology"/>
<evidence type="ECO:0000256" key="2">
    <source>
        <dbReference type="ARBA" id="ARBA00004123"/>
    </source>
</evidence>
<keyword evidence="7 10" id="KW-0371">Homeobox</keyword>
<evidence type="ECO:0000259" key="13">
    <source>
        <dbReference type="PROSITE" id="PS50071"/>
    </source>
</evidence>
<feature type="region of interest" description="Disordered" evidence="12">
    <location>
        <begin position="137"/>
        <end position="178"/>
    </location>
</feature>
<dbReference type="FunFam" id="1.10.10.60:FF:000166">
    <property type="entry name" value="homeobox protein Hox-C11"/>
    <property type="match status" value="1"/>
</dbReference>
<dbReference type="AlphaFoldDB" id="A0AAD3N7U6"/>
<comment type="subcellular location">
    <subcellularLocation>
        <location evidence="2 10 11">Nucleus</location>
    </subcellularLocation>
</comment>
<sequence length="491" mass="55171">MCERNPLNPGYVGSLLNFAPPESLYFSNLRGNGAHIPGLHQIPYNRREVCTLPWTSSSSCTSRSAAAPPPPPPPPQSRAFGGYCPPFLSNSVSINTNSSAGHVKAHLEESARCFQDANHKTEESGRQNEVYAGEHDRGYSDLHSRSHGSAAQIDADSAGPLDLNATKQEQNPLQPAARNTCSRTTFAEGAPWCSSQVRTRKKRKPYSKPQLAELENEFLMNEFINRQKRKELSDRLDLSDQQTTSCQINFPYSPNIAQVQPVREVAFRDYGLDHPSKWHYRGNYASYYSTDEIMHRDLIQSSGSRADVLFKNESLYGHRGGTSSPCNFFTGVGRNGVLPQGFDQFFDPPNSDKPNAEHPKQKTDSAAAGDDAAAAAAGNNNQALTKLEQHKADPTGSVDEDSSSNCGDKNNQQSSSTKSRKKRCPYSKYQIRELEREFFFNVYINKEKRLQLSRMLNLSDRQVKIWFQNRRMKEKKLNRDRLQYFTGNPLF</sequence>
<dbReference type="PANTHER" id="PTHR46092">
    <property type="entry name" value="HOMEOBOX PROTEIN HOX-A11-RELATED"/>
    <property type="match status" value="1"/>
</dbReference>
<comment type="similarity">
    <text evidence="3">Belongs to the Abd-B homeobox family.</text>
</comment>
<feature type="compositionally biased region" description="Basic and acidic residues" evidence="12">
    <location>
        <begin position="354"/>
        <end position="363"/>
    </location>
</feature>
<dbReference type="InterPro" id="IPR017970">
    <property type="entry name" value="Homeobox_CS"/>
</dbReference>
<dbReference type="InterPro" id="IPR009057">
    <property type="entry name" value="Homeodomain-like_sf"/>
</dbReference>
<comment type="function">
    <text evidence="1">Sequence-specific transcription factor which is part of a developmental regulatory system that provides cells with specific positional identities on the anterior-posterior axis.</text>
</comment>
<feature type="domain" description="Homeobox" evidence="13">
    <location>
        <begin position="417"/>
        <end position="477"/>
    </location>
</feature>
<evidence type="ECO:0000256" key="9">
    <source>
        <dbReference type="ARBA" id="ARBA00023242"/>
    </source>
</evidence>
<evidence type="ECO:0000256" key="8">
    <source>
        <dbReference type="ARBA" id="ARBA00023163"/>
    </source>
</evidence>
<evidence type="ECO:0000256" key="4">
    <source>
        <dbReference type="ARBA" id="ARBA00022473"/>
    </source>
</evidence>
<dbReference type="SUPFAM" id="SSF46689">
    <property type="entry name" value="Homeodomain-like"/>
    <property type="match status" value="2"/>
</dbReference>
<dbReference type="InterPro" id="IPR001356">
    <property type="entry name" value="HD"/>
</dbReference>
<dbReference type="PANTHER" id="PTHR46092:SF2">
    <property type="entry name" value="HOMEOBOX PROTEIN HOX-D11"/>
    <property type="match status" value="1"/>
</dbReference>
<dbReference type="EMBL" id="BRZM01000113">
    <property type="protein sequence ID" value="GLD67510.1"/>
    <property type="molecule type" value="Genomic_DNA"/>
</dbReference>
<dbReference type="InterPro" id="IPR021918">
    <property type="entry name" value="DUF3528"/>
</dbReference>
<dbReference type="GO" id="GO:0000981">
    <property type="term" value="F:DNA-binding transcription factor activity, RNA polymerase II-specific"/>
    <property type="evidence" value="ECO:0007669"/>
    <property type="project" value="InterPro"/>
</dbReference>
<feature type="domain" description="Homeobox" evidence="13">
    <location>
        <begin position="197"/>
        <end position="242"/>
    </location>
</feature>
<keyword evidence="6 10" id="KW-0238">DNA-binding</keyword>
<organism evidence="14 15">
    <name type="scientific">Lates japonicus</name>
    <name type="common">Japanese lates</name>
    <dbReference type="NCBI Taxonomy" id="270547"/>
    <lineage>
        <taxon>Eukaryota</taxon>
        <taxon>Metazoa</taxon>
        <taxon>Chordata</taxon>
        <taxon>Craniata</taxon>
        <taxon>Vertebrata</taxon>
        <taxon>Euteleostomi</taxon>
        <taxon>Actinopterygii</taxon>
        <taxon>Neopterygii</taxon>
        <taxon>Teleostei</taxon>
        <taxon>Neoteleostei</taxon>
        <taxon>Acanthomorphata</taxon>
        <taxon>Carangaria</taxon>
        <taxon>Carangaria incertae sedis</taxon>
        <taxon>Centropomidae</taxon>
        <taxon>Lates</taxon>
    </lineage>
</organism>
<dbReference type="Pfam" id="PF00046">
    <property type="entry name" value="Homeodomain"/>
    <property type="match status" value="1"/>
</dbReference>
<evidence type="ECO:0000256" key="12">
    <source>
        <dbReference type="SAM" id="MobiDB-lite"/>
    </source>
</evidence>
<name>A0AAD3N7U6_LATJO</name>
<feature type="region of interest" description="Disordered" evidence="12">
    <location>
        <begin position="340"/>
        <end position="374"/>
    </location>
</feature>
<feature type="DNA-binding region" description="Homeobox" evidence="10">
    <location>
        <begin position="199"/>
        <end position="243"/>
    </location>
</feature>
<dbReference type="PROSITE" id="PS00027">
    <property type="entry name" value="HOMEOBOX_1"/>
    <property type="match status" value="1"/>
</dbReference>
<keyword evidence="9 10" id="KW-0539">Nucleus</keyword>
<keyword evidence="4" id="KW-0217">Developmental protein</keyword>
<evidence type="ECO:0000313" key="15">
    <source>
        <dbReference type="Proteomes" id="UP001279410"/>
    </source>
</evidence>
<dbReference type="PROSITE" id="PS50071">
    <property type="entry name" value="HOMEOBOX_2"/>
    <property type="match status" value="2"/>
</dbReference>